<keyword evidence="2" id="KW-1185">Reference proteome</keyword>
<sequence length="113" mass="11810">MAKKKTVSAARSAGQFAAEINRVDAANAGIRISDAMELIDGLIWAAHNALDDSQFIMAITLMRASLPSIGAALEAANDALGEPRIGKYVYSNDVSAGGAVLLVEGRYVDAAHH</sequence>
<evidence type="ECO:0000313" key="2">
    <source>
        <dbReference type="Proteomes" id="UP000383971"/>
    </source>
</evidence>
<dbReference type="AlphaFoldDB" id="A0A5E4TI82"/>
<proteinExistence type="predicted"/>
<accession>A0A5E4TI82</accession>
<dbReference type="EMBL" id="CABPSE010000003">
    <property type="protein sequence ID" value="VVD86972.1"/>
    <property type="molecule type" value="Genomic_DNA"/>
</dbReference>
<organism evidence="1 2">
    <name type="scientific">Pandoraea communis</name>
    <dbReference type="NCBI Taxonomy" id="2508297"/>
    <lineage>
        <taxon>Bacteria</taxon>
        <taxon>Pseudomonadati</taxon>
        <taxon>Pseudomonadota</taxon>
        <taxon>Betaproteobacteria</taxon>
        <taxon>Burkholderiales</taxon>
        <taxon>Burkholderiaceae</taxon>
        <taxon>Pandoraea</taxon>
    </lineage>
</organism>
<name>A0A5E4TI82_9BURK</name>
<reference evidence="1 2" key="1">
    <citation type="submission" date="2019-08" db="EMBL/GenBank/DDBJ databases">
        <authorList>
            <person name="Peeters C."/>
        </authorList>
    </citation>
    <scope>NUCLEOTIDE SEQUENCE [LARGE SCALE GENOMIC DNA]</scope>
    <source>
        <strain evidence="1 2">LMG 31111</strain>
    </source>
</reference>
<protein>
    <submittedName>
        <fullName evidence="1">Uncharacterized protein</fullName>
    </submittedName>
</protein>
<gene>
    <name evidence="1" type="ORF">PCO31111_01426</name>
</gene>
<evidence type="ECO:0000313" key="1">
    <source>
        <dbReference type="EMBL" id="VVD86972.1"/>
    </source>
</evidence>
<dbReference type="RefSeq" id="WP_150584293.1">
    <property type="nucleotide sequence ID" value="NZ_CABPSE010000003.1"/>
</dbReference>
<dbReference type="Proteomes" id="UP000383971">
    <property type="component" value="Unassembled WGS sequence"/>
</dbReference>